<evidence type="ECO:0000313" key="4">
    <source>
        <dbReference type="Proteomes" id="UP001156881"/>
    </source>
</evidence>
<reference evidence="1" key="1">
    <citation type="journal article" date="2014" name="Int. J. Syst. Evol. Microbiol.">
        <title>Complete genome of a new Firmicutes species belonging to the dominant human colonic microbiota ('Ruminococcus bicirculans') reveals two chromosomes and a selective capacity to utilize plant glucans.</title>
        <authorList>
            <consortium name="NISC Comparative Sequencing Program"/>
            <person name="Wegmann U."/>
            <person name="Louis P."/>
            <person name="Goesmann A."/>
            <person name="Henrissat B."/>
            <person name="Duncan S.H."/>
            <person name="Flint H.J."/>
        </authorList>
    </citation>
    <scope>NUCLEOTIDE SEQUENCE</scope>
    <source>
        <strain evidence="1">NBRC 107710</strain>
    </source>
</reference>
<keyword evidence="4" id="KW-1185">Reference proteome</keyword>
<accession>A0A7W6APQ6</accession>
<dbReference type="Proteomes" id="UP000517759">
    <property type="component" value="Unassembled WGS sequence"/>
</dbReference>
<evidence type="ECO:0000313" key="1">
    <source>
        <dbReference type="EMBL" id="GLS47042.1"/>
    </source>
</evidence>
<reference evidence="2 3" key="3">
    <citation type="submission" date="2020-08" db="EMBL/GenBank/DDBJ databases">
        <title>Genomic Encyclopedia of Type Strains, Phase IV (KMG-IV): sequencing the most valuable type-strain genomes for metagenomic binning, comparative biology and taxonomic classification.</title>
        <authorList>
            <person name="Goeker M."/>
        </authorList>
    </citation>
    <scope>NUCLEOTIDE SEQUENCE [LARGE SCALE GENOMIC DNA]</scope>
    <source>
        <strain evidence="2 3">DSM 24105</strain>
    </source>
</reference>
<reference evidence="4" key="2">
    <citation type="journal article" date="2019" name="Int. J. Syst. Evol. Microbiol.">
        <title>The Global Catalogue of Microorganisms (GCM) 10K type strain sequencing project: providing services to taxonomists for standard genome sequencing and annotation.</title>
        <authorList>
            <consortium name="The Broad Institute Genomics Platform"/>
            <consortium name="The Broad Institute Genome Sequencing Center for Infectious Disease"/>
            <person name="Wu L."/>
            <person name="Ma J."/>
        </authorList>
    </citation>
    <scope>NUCLEOTIDE SEQUENCE [LARGE SCALE GENOMIC DNA]</scope>
    <source>
        <strain evidence="4">NBRC 107710</strain>
    </source>
</reference>
<dbReference type="AlphaFoldDB" id="A0A7W6APQ6"/>
<dbReference type="EMBL" id="BSPG01000071">
    <property type="protein sequence ID" value="GLS47042.1"/>
    <property type="molecule type" value="Genomic_DNA"/>
</dbReference>
<dbReference type="RefSeq" id="WP_284212184.1">
    <property type="nucleotide sequence ID" value="NZ_BSPG01000071.1"/>
</dbReference>
<evidence type="ECO:0000313" key="3">
    <source>
        <dbReference type="Proteomes" id="UP000517759"/>
    </source>
</evidence>
<gene>
    <name evidence="1" type="ORF">GCM10007884_50430</name>
    <name evidence="2" type="ORF">GGR33_005236</name>
</gene>
<protein>
    <submittedName>
        <fullName evidence="2">Uncharacterized protein</fullName>
    </submittedName>
</protein>
<sequence length="217" mass="24559">MLFDEIAARLPLFEELSGAALEHLVIAGFGRRLLTGYLRGRLRKAGFSDMAALALATPVELIEARKIGPARITTIRNHVWMDLARRYPGLRDFHSAEDTTARRMKRLQAMPADRLPLDSETLDALGLTGATCATFAMRTRRESLRAHVVTSGQLDRMVSALIGLMLYDMPRQAPPVRVTEEDPTAAELRIYEERAHLLRERDREWEEAAPRRRRGSN</sequence>
<dbReference type="Gene3D" id="1.10.150.20">
    <property type="entry name" value="5' to 3' exonuclease, C-terminal subdomain"/>
    <property type="match status" value="1"/>
</dbReference>
<name>A0A7W6APQ6_9HYPH</name>
<comment type="caution">
    <text evidence="2">The sequence shown here is derived from an EMBL/GenBank/DDBJ whole genome shotgun (WGS) entry which is preliminary data.</text>
</comment>
<dbReference type="EMBL" id="JACIDN010000020">
    <property type="protein sequence ID" value="MBB3905694.1"/>
    <property type="molecule type" value="Genomic_DNA"/>
</dbReference>
<evidence type="ECO:0000313" key="2">
    <source>
        <dbReference type="EMBL" id="MBB3905694.1"/>
    </source>
</evidence>
<proteinExistence type="predicted"/>
<dbReference type="Proteomes" id="UP001156881">
    <property type="component" value="Unassembled WGS sequence"/>
</dbReference>
<organism evidence="2 3">
    <name type="scientific">Methylobacterium brachythecii</name>
    <dbReference type="NCBI Taxonomy" id="1176177"/>
    <lineage>
        <taxon>Bacteria</taxon>
        <taxon>Pseudomonadati</taxon>
        <taxon>Pseudomonadota</taxon>
        <taxon>Alphaproteobacteria</taxon>
        <taxon>Hyphomicrobiales</taxon>
        <taxon>Methylobacteriaceae</taxon>
        <taxon>Methylobacterium</taxon>
    </lineage>
</organism>
<reference evidence="1" key="4">
    <citation type="submission" date="2023-01" db="EMBL/GenBank/DDBJ databases">
        <title>Draft genome sequence of Methylobacterium brachythecii strain NBRC 107710.</title>
        <authorList>
            <person name="Sun Q."/>
            <person name="Mori K."/>
        </authorList>
    </citation>
    <scope>NUCLEOTIDE SEQUENCE</scope>
    <source>
        <strain evidence="1">NBRC 107710</strain>
    </source>
</reference>